<dbReference type="RefSeq" id="WP_052407786.1">
    <property type="nucleotide sequence ID" value="NZ_JOEF01000021.1"/>
</dbReference>
<dbReference type="EMBL" id="LT629701">
    <property type="protein sequence ID" value="SDM65346.1"/>
    <property type="molecule type" value="Genomic_DNA"/>
</dbReference>
<sequence>MNRMRELLAGKVESGAFPGVVALVDHGGETRVEVAGTLHAGGTEPMRRDTIFRMASATKLLTAAAVMALVEECKLRLHDPVDELLPELAGRRVLTGIGADLDDTVPAHRPITVWDLLTFTWGFGAVVAPRGAHPIQIAMSELGIGSDGTTPTAMQPDEWMRRLGTLPLMRQPGEKWLYNTGSDVLGVLIARASGRTFGEYLRERLLDPLGMCDTGFHVPGDKIHRLPTSYAHHPETGELTVWDEAAGGKYSSPPPFEVGGDGLVSTADDYLAFYRMLLNKGTHNGQRVLSRAGVELMTSNHLTPEQMDGNVFSDHGGFGFGMGVRTVRRGHASIGQFGWDGGLGTTTQADPERGLVGILLTQVAQDTQDTPRLIKDFWTTAYQAID</sequence>
<evidence type="ECO:0000313" key="3">
    <source>
        <dbReference type="Proteomes" id="UP000183376"/>
    </source>
</evidence>
<dbReference type="PANTHER" id="PTHR43283:SF3">
    <property type="entry name" value="BETA-LACTAMASE FAMILY PROTEIN (AFU_ORTHOLOGUE AFUA_5G07500)"/>
    <property type="match status" value="1"/>
</dbReference>
<reference evidence="2 3" key="1">
    <citation type="submission" date="2016-10" db="EMBL/GenBank/DDBJ databases">
        <authorList>
            <person name="de Groot N.N."/>
        </authorList>
    </citation>
    <scope>NUCLEOTIDE SEQUENCE [LARGE SCALE GENOMIC DNA]</scope>
    <source>
        <strain evidence="2 3">DSM 44149</strain>
    </source>
</reference>
<dbReference type="OrthoDB" id="4281716at2"/>
<accession>A0A1G9UZZ7</accession>
<keyword evidence="3" id="KW-1185">Reference proteome</keyword>
<evidence type="ECO:0000259" key="1">
    <source>
        <dbReference type="Pfam" id="PF00144"/>
    </source>
</evidence>
<dbReference type="AlphaFoldDB" id="A0A1G9UZZ7"/>
<proteinExistence type="predicted"/>
<organism evidence="2 3">
    <name type="scientific">Allokutzneria albata</name>
    <name type="common">Kibdelosporangium albatum</name>
    <dbReference type="NCBI Taxonomy" id="211114"/>
    <lineage>
        <taxon>Bacteria</taxon>
        <taxon>Bacillati</taxon>
        <taxon>Actinomycetota</taxon>
        <taxon>Actinomycetes</taxon>
        <taxon>Pseudonocardiales</taxon>
        <taxon>Pseudonocardiaceae</taxon>
        <taxon>Allokutzneria</taxon>
    </lineage>
</organism>
<dbReference type="SUPFAM" id="SSF56601">
    <property type="entry name" value="beta-lactamase/transpeptidase-like"/>
    <property type="match status" value="1"/>
</dbReference>
<dbReference type="STRING" id="211114.SAMN04489726_2730"/>
<dbReference type="Gene3D" id="3.40.710.10">
    <property type="entry name" value="DD-peptidase/beta-lactamase superfamily"/>
    <property type="match status" value="1"/>
</dbReference>
<dbReference type="eggNOG" id="COG1680">
    <property type="taxonomic scope" value="Bacteria"/>
</dbReference>
<dbReference type="PANTHER" id="PTHR43283">
    <property type="entry name" value="BETA-LACTAMASE-RELATED"/>
    <property type="match status" value="1"/>
</dbReference>
<feature type="domain" description="Beta-lactamase-related" evidence="1">
    <location>
        <begin position="5"/>
        <end position="370"/>
    </location>
</feature>
<protein>
    <submittedName>
        <fullName evidence="2">CubicO group peptidase, beta-lactamase class C family</fullName>
    </submittedName>
</protein>
<dbReference type="InterPro" id="IPR050789">
    <property type="entry name" value="Diverse_Enzym_Activities"/>
</dbReference>
<dbReference type="InterPro" id="IPR012338">
    <property type="entry name" value="Beta-lactam/transpept-like"/>
</dbReference>
<name>A0A1G9UZZ7_ALLAB</name>
<evidence type="ECO:0000313" key="2">
    <source>
        <dbReference type="EMBL" id="SDM65346.1"/>
    </source>
</evidence>
<dbReference type="InterPro" id="IPR001466">
    <property type="entry name" value="Beta-lactam-related"/>
</dbReference>
<gene>
    <name evidence="2" type="ORF">SAMN04489726_2730</name>
</gene>
<dbReference type="Pfam" id="PF00144">
    <property type="entry name" value="Beta-lactamase"/>
    <property type="match status" value="1"/>
</dbReference>
<dbReference type="Proteomes" id="UP000183376">
    <property type="component" value="Chromosome I"/>
</dbReference>